<dbReference type="Proteomes" id="UP000807342">
    <property type="component" value="Unassembled WGS sequence"/>
</dbReference>
<evidence type="ECO:0000313" key="3">
    <source>
        <dbReference type="Proteomes" id="UP000807342"/>
    </source>
</evidence>
<evidence type="ECO:0000313" key="2">
    <source>
        <dbReference type="EMBL" id="KAF9446368.1"/>
    </source>
</evidence>
<name>A0A9P5X8D1_9AGAR</name>
<proteinExistence type="predicted"/>
<reference evidence="2" key="1">
    <citation type="submission" date="2020-11" db="EMBL/GenBank/DDBJ databases">
        <authorList>
            <consortium name="DOE Joint Genome Institute"/>
            <person name="Ahrendt S."/>
            <person name="Riley R."/>
            <person name="Andreopoulos W."/>
            <person name="Labutti K."/>
            <person name="Pangilinan J."/>
            <person name="Ruiz-Duenas F.J."/>
            <person name="Barrasa J.M."/>
            <person name="Sanchez-Garcia M."/>
            <person name="Camarero S."/>
            <person name="Miyauchi S."/>
            <person name="Serrano A."/>
            <person name="Linde D."/>
            <person name="Babiker R."/>
            <person name="Drula E."/>
            <person name="Ayuso-Fernandez I."/>
            <person name="Pacheco R."/>
            <person name="Padilla G."/>
            <person name="Ferreira P."/>
            <person name="Barriuso J."/>
            <person name="Kellner H."/>
            <person name="Castanera R."/>
            <person name="Alfaro M."/>
            <person name="Ramirez L."/>
            <person name="Pisabarro A.G."/>
            <person name="Kuo A."/>
            <person name="Tritt A."/>
            <person name="Lipzen A."/>
            <person name="He G."/>
            <person name="Yan M."/>
            <person name="Ng V."/>
            <person name="Cullen D."/>
            <person name="Martin F."/>
            <person name="Rosso M.-N."/>
            <person name="Henrissat B."/>
            <person name="Hibbett D."/>
            <person name="Martinez A.T."/>
            <person name="Grigoriev I.V."/>
        </authorList>
    </citation>
    <scope>NUCLEOTIDE SEQUENCE</scope>
    <source>
        <strain evidence="2">MF-IS2</strain>
    </source>
</reference>
<dbReference type="OrthoDB" id="3049383at2759"/>
<dbReference type="EMBL" id="MU151249">
    <property type="protein sequence ID" value="KAF9446368.1"/>
    <property type="molecule type" value="Genomic_DNA"/>
</dbReference>
<feature type="region of interest" description="Disordered" evidence="1">
    <location>
        <begin position="36"/>
        <end position="61"/>
    </location>
</feature>
<gene>
    <name evidence="2" type="ORF">P691DRAFT_188771</name>
</gene>
<comment type="caution">
    <text evidence="2">The sequence shown here is derived from an EMBL/GenBank/DDBJ whole genome shotgun (WGS) entry which is preliminary data.</text>
</comment>
<protein>
    <submittedName>
        <fullName evidence="2">Uncharacterized protein</fullName>
    </submittedName>
</protein>
<accession>A0A9P5X8D1</accession>
<sequence length="83" mass="9486">MPPTTTTSTLAQDVLKDFDVKNRTVVGCPEELDLSQYQLPRDPEKSAVADEKDTDIEHVPVHDDPRQWSSLRKQCYSLFLLLL</sequence>
<feature type="compositionally biased region" description="Basic and acidic residues" evidence="1">
    <location>
        <begin position="41"/>
        <end position="61"/>
    </location>
</feature>
<dbReference type="AlphaFoldDB" id="A0A9P5X8D1"/>
<keyword evidence="3" id="KW-1185">Reference proteome</keyword>
<organism evidence="2 3">
    <name type="scientific">Macrolepiota fuliginosa MF-IS2</name>
    <dbReference type="NCBI Taxonomy" id="1400762"/>
    <lineage>
        <taxon>Eukaryota</taxon>
        <taxon>Fungi</taxon>
        <taxon>Dikarya</taxon>
        <taxon>Basidiomycota</taxon>
        <taxon>Agaricomycotina</taxon>
        <taxon>Agaricomycetes</taxon>
        <taxon>Agaricomycetidae</taxon>
        <taxon>Agaricales</taxon>
        <taxon>Agaricineae</taxon>
        <taxon>Agaricaceae</taxon>
        <taxon>Macrolepiota</taxon>
    </lineage>
</organism>
<evidence type="ECO:0000256" key="1">
    <source>
        <dbReference type="SAM" id="MobiDB-lite"/>
    </source>
</evidence>